<reference evidence="3" key="1">
    <citation type="journal article" date="2019" name="Int. J. Syst. Evol. Microbiol.">
        <title>The Global Catalogue of Microorganisms (GCM) 10K type strain sequencing project: providing services to taxonomists for standard genome sequencing and annotation.</title>
        <authorList>
            <consortium name="The Broad Institute Genomics Platform"/>
            <consortium name="The Broad Institute Genome Sequencing Center for Infectious Disease"/>
            <person name="Wu L."/>
            <person name="Ma J."/>
        </authorList>
    </citation>
    <scope>NUCLEOTIDE SEQUENCE [LARGE SCALE GENOMIC DNA]</scope>
    <source>
        <strain evidence="3">CCUG 62215</strain>
    </source>
</reference>
<evidence type="ECO:0000256" key="1">
    <source>
        <dbReference type="SAM" id="Phobius"/>
    </source>
</evidence>
<evidence type="ECO:0000313" key="3">
    <source>
        <dbReference type="Proteomes" id="UP001597013"/>
    </source>
</evidence>
<gene>
    <name evidence="2" type="ORF">ACFQ1Q_00015</name>
</gene>
<sequence length="139" mass="15677">MALLKNHYINLAIVIAGIINAIVGGILIYSSFQGHSSFGVILGALIPLAALTFYGDGYGKYKNFEITKEVIKKIFKPSIKIGITLLVLMVILVTWISISQNEISIDFEYLYFFAIIFLIFLIPNLLVQFGFYLFLKRKC</sequence>
<organism evidence="2 3">
    <name type="scientific">Winogradskyella litorisediminis</name>
    <dbReference type="NCBI Taxonomy" id="1156618"/>
    <lineage>
        <taxon>Bacteria</taxon>
        <taxon>Pseudomonadati</taxon>
        <taxon>Bacteroidota</taxon>
        <taxon>Flavobacteriia</taxon>
        <taxon>Flavobacteriales</taxon>
        <taxon>Flavobacteriaceae</taxon>
        <taxon>Winogradskyella</taxon>
    </lineage>
</organism>
<dbReference type="Proteomes" id="UP001597013">
    <property type="component" value="Unassembled WGS sequence"/>
</dbReference>
<feature type="transmembrane region" description="Helical" evidence="1">
    <location>
        <begin position="12"/>
        <end position="32"/>
    </location>
</feature>
<proteinExistence type="predicted"/>
<feature type="transmembrane region" description="Helical" evidence="1">
    <location>
        <begin position="79"/>
        <end position="98"/>
    </location>
</feature>
<feature type="transmembrane region" description="Helical" evidence="1">
    <location>
        <begin position="110"/>
        <end position="135"/>
    </location>
</feature>
<keyword evidence="1" id="KW-0472">Membrane</keyword>
<keyword evidence="1" id="KW-0812">Transmembrane</keyword>
<protein>
    <submittedName>
        <fullName evidence="2">Uncharacterized protein</fullName>
    </submittedName>
</protein>
<accession>A0ABW3N4X5</accession>
<dbReference type="EMBL" id="JBHTJL010000001">
    <property type="protein sequence ID" value="MFD1061611.1"/>
    <property type="molecule type" value="Genomic_DNA"/>
</dbReference>
<name>A0ABW3N4X5_9FLAO</name>
<keyword evidence="1" id="KW-1133">Transmembrane helix</keyword>
<feature type="transmembrane region" description="Helical" evidence="1">
    <location>
        <begin position="38"/>
        <end position="58"/>
    </location>
</feature>
<evidence type="ECO:0000313" key="2">
    <source>
        <dbReference type="EMBL" id="MFD1061611.1"/>
    </source>
</evidence>
<dbReference type="RefSeq" id="WP_386126689.1">
    <property type="nucleotide sequence ID" value="NZ_JBHTJL010000001.1"/>
</dbReference>
<keyword evidence="3" id="KW-1185">Reference proteome</keyword>
<comment type="caution">
    <text evidence="2">The sequence shown here is derived from an EMBL/GenBank/DDBJ whole genome shotgun (WGS) entry which is preliminary data.</text>
</comment>